<evidence type="ECO:0000256" key="2">
    <source>
        <dbReference type="SAM" id="Phobius"/>
    </source>
</evidence>
<name>A0A512C0H6_9HYPH</name>
<feature type="domain" description="Peptidoglycan binding-like" evidence="3">
    <location>
        <begin position="140"/>
        <end position="195"/>
    </location>
</feature>
<feature type="coiled-coil region" evidence="1">
    <location>
        <begin position="41"/>
        <end position="109"/>
    </location>
</feature>
<comment type="caution">
    <text evidence="4">The sequence shown here is derived from an EMBL/GenBank/DDBJ whole genome shotgun (WGS) entry which is preliminary data.</text>
</comment>
<keyword evidence="2" id="KW-0812">Transmembrane</keyword>
<dbReference type="Gene3D" id="1.10.101.10">
    <property type="entry name" value="PGBD-like superfamily/PGBD"/>
    <property type="match status" value="1"/>
</dbReference>
<keyword evidence="1" id="KW-0175">Coiled coil</keyword>
<keyword evidence="2" id="KW-0472">Membrane</keyword>
<evidence type="ECO:0000259" key="3">
    <source>
        <dbReference type="Pfam" id="PF01471"/>
    </source>
</evidence>
<evidence type="ECO:0000313" key="5">
    <source>
        <dbReference type="Proteomes" id="UP000321085"/>
    </source>
</evidence>
<dbReference type="SUPFAM" id="SSF47090">
    <property type="entry name" value="PGBD-like"/>
    <property type="match status" value="1"/>
</dbReference>
<evidence type="ECO:0000313" key="4">
    <source>
        <dbReference type="EMBL" id="GEO17557.1"/>
    </source>
</evidence>
<dbReference type="RefSeq" id="WP_174800002.1">
    <property type="nucleotide sequence ID" value="NZ_BJYU01000111.1"/>
</dbReference>
<dbReference type="InterPro" id="IPR036365">
    <property type="entry name" value="PGBD-like_sf"/>
</dbReference>
<protein>
    <recommendedName>
        <fullName evidence="3">Peptidoglycan binding-like domain-containing protein</fullName>
    </recommendedName>
</protein>
<evidence type="ECO:0000256" key="1">
    <source>
        <dbReference type="SAM" id="Coils"/>
    </source>
</evidence>
<reference evidence="4 5" key="1">
    <citation type="submission" date="2019-07" db="EMBL/GenBank/DDBJ databases">
        <title>Whole genome shotgun sequence of Microvirga aerophila NBRC 106136.</title>
        <authorList>
            <person name="Hosoyama A."/>
            <person name="Uohara A."/>
            <person name="Ohji S."/>
            <person name="Ichikawa N."/>
        </authorList>
    </citation>
    <scope>NUCLEOTIDE SEQUENCE [LARGE SCALE GENOMIC DNA]</scope>
    <source>
        <strain evidence="4 5">NBRC 106136</strain>
    </source>
</reference>
<dbReference type="AlphaFoldDB" id="A0A512C0H6"/>
<dbReference type="InterPro" id="IPR036366">
    <property type="entry name" value="PGBDSf"/>
</dbReference>
<dbReference type="EMBL" id="BJYU01000111">
    <property type="protein sequence ID" value="GEO17557.1"/>
    <property type="molecule type" value="Genomic_DNA"/>
</dbReference>
<gene>
    <name evidence="4" type="ORF">MAE02_52530</name>
</gene>
<keyword evidence="2" id="KW-1133">Transmembrane helix</keyword>
<accession>A0A512C0H6</accession>
<dbReference type="Proteomes" id="UP000321085">
    <property type="component" value="Unassembled WGS sequence"/>
</dbReference>
<sequence>MSYVRNQVRLQLDATGIGLLVATAIGWGLFVYSVLSIGSEEHTLQSENSQLRQQIETVTAERDRLVRANDQKTLAGQDLNTILVRIEAATEELQQLDSLRANVSQAVEQTRLQFTGPSDQAAAMTESPTVSMTSAVRRSKQEIRTAQEALVDFGYGTLKADGSLGPSTRKAVEAFERAKGLPVTGKLGPATLQALRTHVASLIQ</sequence>
<keyword evidence="5" id="KW-1185">Reference proteome</keyword>
<dbReference type="Pfam" id="PF01471">
    <property type="entry name" value="PG_binding_1"/>
    <property type="match status" value="1"/>
</dbReference>
<organism evidence="4 5">
    <name type="scientific">Microvirga aerophila</name>
    <dbReference type="NCBI Taxonomy" id="670291"/>
    <lineage>
        <taxon>Bacteria</taxon>
        <taxon>Pseudomonadati</taxon>
        <taxon>Pseudomonadota</taxon>
        <taxon>Alphaproteobacteria</taxon>
        <taxon>Hyphomicrobiales</taxon>
        <taxon>Methylobacteriaceae</taxon>
        <taxon>Microvirga</taxon>
    </lineage>
</organism>
<dbReference type="InterPro" id="IPR002477">
    <property type="entry name" value="Peptidoglycan-bd-like"/>
</dbReference>
<proteinExistence type="predicted"/>
<feature type="transmembrane region" description="Helical" evidence="2">
    <location>
        <begin position="12"/>
        <end position="35"/>
    </location>
</feature>